<evidence type="ECO:0000256" key="1">
    <source>
        <dbReference type="SAM" id="Phobius"/>
    </source>
</evidence>
<organism evidence="2 3">
    <name type="scientific">Marinicauda algicola</name>
    <dbReference type="NCBI Taxonomy" id="2029849"/>
    <lineage>
        <taxon>Bacteria</taxon>
        <taxon>Pseudomonadati</taxon>
        <taxon>Pseudomonadota</taxon>
        <taxon>Alphaproteobacteria</taxon>
        <taxon>Maricaulales</taxon>
        <taxon>Maricaulaceae</taxon>
        <taxon>Marinicauda</taxon>
    </lineage>
</organism>
<dbReference type="OrthoDB" id="7169664at2"/>
<gene>
    <name evidence="2" type="ORF">E5163_05025</name>
</gene>
<evidence type="ECO:0000313" key="2">
    <source>
        <dbReference type="EMBL" id="TGY90484.1"/>
    </source>
</evidence>
<keyword evidence="1" id="KW-1133">Transmembrane helix</keyword>
<evidence type="ECO:0000313" key="3">
    <source>
        <dbReference type="Proteomes" id="UP000308054"/>
    </source>
</evidence>
<dbReference type="Pfam" id="PF09898">
    <property type="entry name" value="DUF2125"/>
    <property type="match status" value="1"/>
</dbReference>
<dbReference type="RefSeq" id="WP_135994982.1">
    <property type="nucleotide sequence ID" value="NZ_CP071057.1"/>
</dbReference>
<name>A0A4S2H4E8_9PROT</name>
<keyword evidence="3" id="KW-1185">Reference proteome</keyword>
<accession>A0A4S2H4E8</accession>
<comment type="caution">
    <text evidence="2">The sequence shown here is derived from an EMBL/GenBank/DDBJ whole genome shotgun (WGS) entry which is preliminary data.</text>
</comment>
<dbReference type="EMBL" id="SRXW01000001">
    <property type="protein sequence ID" value="TGY90484.1"/>
    <property type="molecule type" value="Genomic_DNA"/>
</dbReference>
<feature type="transmembrane region" description="Helical" evidence="1">
    <location>
        <begin position="16"/>
        <end position="38"/>
    </location>
</feature>
<dbReference type="AlphaFoldDB" id="A0A4S2H4E8"/>
<keyword evidence="1" id="KW-0472">Membrane</keyword>
<dbReference type="Proteomes" id="UP000308054">
    <property type="component" value="Unassembled WGS sequence"/>
</dbReference>
<protein>
    <submittedName>
        <fullName evidence="2">DUF2125 domain-containing protein</fullName>
    </submittedName>
</protein>
<reference evidence="2 3" key="1">
    <citation type="journal article" date="2017" name="Int. J. Syst. Evol. Microbiol.">
        <title>Marinicauda algicola sp. nov., isolated from a marine red alga Rhodosorus marinus.</title>
        <authorList>
            <person name="Jeong S.E."/>
            <person name="Jeon S.H."/>
            <person name="Chun B.H."/>
            <person name="Kim D.W."/>
            <person name="Jeon C.O."/>
        </authorList>
    </citation>
    <scope>NUCLEOTIDE SEQUENCE [LARGE SCALE GENOMIC DNA]</scope>
    <source>
        <strain evidence="2 3">JCM 31718</strain>
    </source>
</reference>
<sequence length="350" mass="36687">MMGFLLSREGGRSSRIVLLLPFAVLLVAIAAYTAYWIYAAGEIRKWADAWIAEQELAGYEIGHGPMRVGGYPLRFTLDVRDPDIAAPPADGGWQARFSRLSASAMPWNFNHWIVTLGGPMTLAAEAGGRPALYEASAALARLSINSSRAGTQRIGIELEQAALDAIEGPEPALSRLDSLALTAEINGEDRLTARFEALGVDFAPAILPPRLAAVFGTEAGALRFDGAVTQWSALAREGDAADWAAARGELLVRAAELDWGPADLGGTGELGLDAALRPAGRLSVVIADPDSLVDAMVEAGLVEPGQGDALRLAAMMAPRRDAGIALPLRFQDGGIFLGPARIGSVGPVAG</sequence>
<proteinExistence type="predicted"/>
<keyword evidence="1" id="KW-0812">Transmembrane</keyword>
<dbReference type="InterPro" id="IPR018666">
    <property type="entry name" value="DUF2125"/>
</dbReference>